<dbReference type="Proteomes" id="UP000014500">
    <property type="component" value="Unassembled WGS sequence"/>
</dbReference>
<feature type="domain" description="ATPase BadF/BadG/BcrA/BcrD type" evidence="5">
    <location>
        <begin position="9"/>
        <end position="180"/>
    </location>
</feature>
<organism evidence="6 7">
    <name type="scientific">Strigamia maritima</name>
    <name type="common">European centipede</name>
    <name type="synonym">Geophilus maritimus</name>
    <dbReference type="NCBI Taxonomy" id="126957"/>
    <lineage>
        <taxon>Eukaryota</taxon>
        <taxon>Metazoa</taxon>
        <taxon>Ecdysozoa</taxon>
        <taxon>Arthropoda</taxon>
        <taxon>Myriapoda</taxon>
        <taxon>Chilopoda</taxon>
        <taxon>Pleurostigmophora</taxon>
        <taxon>Geophilomorpha</taxon>
        <taxon>Linotaeniidae</taxon>
        <taxon>Strigamia</taxon>
    </lineage>
</organism>
<dbReference type="EC" id="2.7.1.59" evidence="2"/>
<sequence>MGVDVYCGFEGGGSHSAVVLMTATGEEIYRNVDGPVSNYWVMAVGKDKCIQVIVDMIQRAKDTAGLPKTPLKALGLSLSGCEEGESKKNIIAGINEQAPNLAESIVIGSDTIGSIATATADSAAIVLIAGTGSNCLLLNADGTSYRCGGWGHTVGDEGSGYWMSHRAVKIWFDEKDNFRDPPANTDCIKEMIKEHFKNDELCQHIFYEAGLLLAQHITALVPKMDLNIVENGITVVCVGFLEGLQIPRKLTDPLVKKVILKELNTTIAVGAASLGAESINFKLPLKYQNYTHILYEGKVQGVMSGDALSLASFSDLSESLFRPVLKNKMEQTADDFFKQFLTMPNLDHHLANFKELTSMKEKIEFWLKNEFFQLHIHQLIDQMKANEKVEEKNADVANAFRFQGNHLFRDKLYLEAIDFYTKKLYNASLTLL</sequence>
<comment type="similarity">
    <text evidence="1">Belongs to the eukaryotic-type N-acetylglucosamine kinase family.</text>
</comment>
<dbReference type="InterPro" id="IPR043129">
    <property type="entry name" value="ATPase_NBD"/>
</dbReference>
<evidence type="ECO:0000256" key="4">
    <source>
        <dbReference type="ARBA" id="ARBA00031123"/>
    </source>
</evidence>
<dbReference type="EnsemblMetazoa" id="SMAR000386-RA">
    <property type="protein sequence ID" value="SMAR000386-PA"/>
    <property type="gene ID" value="SMAR000386"/>
</dbReference>
<evidence type="ECO:0000256" key="1">
    <source>
        <dbReference type="ARBA" id="ARBA00006198"/>
    </source>
</evidence>
<protein>
    <recommendedName>
        <fullName evidence="3">N-acetyl-D-glucosamine kinase</fullName>
        <ecNumber evidence="2">2.7.1.59</ecNumber>
    </recommendedName>
    <alternativeName>
        <fullName evidence="4">GlcNAc kinase</fullName>
    </alternativeName>
</protein>
<evidence type="ECO:0000259" key="5">
    <source>
        <dbReference type="Pfam" id="PF01869"/>
    </source>
</evidence>
<dbReference type="InterPro" id="IPR002731">
    <property type="entry name" value="ATPase_BadF"/>
</dbReference>
<evidence type="ECO:0000256" key="2">
    <source>
        <dbReference type="ARBA" id="ARBA00012122"/>
    </source>
</evidence>
<reference evidence="6" key="2">
    <citation type="submission" date="2015-02" db="UniProtKB">
        <authorList>
            <consortium name="EnsemblMetazoa"/>
        </authorList>
    </citation>
    <scope>IDENTIFICATION</scope>
</reference>
<dbReference type="eggNOG" id="KOG1794">
    <property type="taxonomic scope" value="Eukaryota"/>
</dbReference>
<dbReference type="STRING" id="126957.T1IHR4"/>
<reference evidence="7" key="1">
    <citation type="submission" date="2011-05" db="EMBL/GenBank/DDBJ databases">
        <authorList>
            <person name="Richards S.R."/>
            <person name="Qu J."/>
            <person name="Jiang H."/>
            <person name="Jhangiani S.N."/>
            <person name="Agravi P."/>
            <person name="Goodspeed R."/>
            <person name="Gross S."/>
            <person name="Mandapat C."/>
            <person name="Jackson L."/>
            <person name="Mathew T."/>
            <person name="Pu L."/>
            <person name="Thornton R."/>
            <person name="Saada N."/>
            <person name="Wilczek-Boney K.B."/>
            <person name="Lee S."/>
            <person name="Kovar C."/>
            <person name="Wu Y."/>
            <person name="Scherer S.E."/>
            <person name="Worley K.C."/>
            <person name="Muzny D.M."/>
            <person name="Gibbs R."/>
        </authorList>
    </citation>
    <scope>NUCLEOTIDE SEQUENCE</scope>
    <source>
        <strain evidence="7">Brora</strain>
    </source>
</reference>
<dbReference type="GO" id="GO:0045127">
    <property type="term" value="F:N-acetylglucosamine kinase activity"/>
    <property type="evidence" value="ECO:0007669"/>
    <property type="project" value="UniProtKB-EC"/>
</dbReference>
<accession>T1IHR4</accession>
<dbReference type="InterPro" id="IPR039758">
    <property type="entry name" value="NAGK-like"/>
</dbReference>
<evidence type="ECO:0000256" key="3">
    <source>
        <dbReference type="ARBA" id="ARBA00014974"/>
    </source>
</evidence>
<dbReference type="AlphaFoldDB" id="T1IHR4"/>
<evidence type="ECO:0000313" key="7">
    <source>
        <dbReference type="Proteomes" id="UP000014500"/>
    </source>
</evidence>
<dbReference type="Pfam" id="PF01869">
    <property type="entry name" value="BcrAD_BadFG"/>
    <property type="match status" value="1"/>
</dbReference>
<dbReference type="HOGENOM" id="CLU_635110_0_0_1"/>
<dbReference type="PANTHER" id="PTHR12862">
    <property type="entry name" value="BADF TYPE ATPASE DOMAIN-CONTAINING PROTEIN"/>
    <property type="match status" value="1"/>
</dbReference>
<keyword evidence="7" id="KW-1185">Reference proteome</keyword>
<dbReference type="EMBL" id="JH429988">
    <property type="status" value="NOT_ANNOTATED_CDS"/>
    <property type="molecule type" value="Genomic_DNA"/>
</dbReference>
<name>T1IHR4_STRMM</name>
<dbReference type="PANTHER" id="PTHR12862:SF0">
    <property type="entry name" value="N-ACETYL-D-GLUCOSAMINE KINASE"/>
    <property type="match status" value="1"/>
</dbReference>
<evidence type="ECO:0000313" key="6">
    <source>
        <dbReference type="EnsemblMetazoa" id="SMAR000386-PA"/>
    </source>
</evidence>
<dbReference type="PhylomeDB" id="T1IHR4"/>
<dbReference type="Gene3D" id="3.30.420.40">
    <property type="match status" value="1"/>
</dbReference>
<dbReference type="SUPFAM" id="SSF53067">
    <property type="entry name" value="Actin-like ATPase domain"/>
    <property type="match status" value="2"/>
</dbReference>
<proteinExistence type="inferred from homology"/>